<accession>A0A8T2RU70</accession>
<dbReference type="EMBL" id="CM035429">
    <property type="protein sequence ID" value="KAH7299451.1"/>
    <property type="molecule type" value="Genomic_DNA"/>
</dbReference>
<keyword evidence="2" id="KW-1185">Reference proteome</keyword>
<evidence type="ECO:0000313" key="1">
    <source>
        <dbReference type="EMBL" id="KAH7299451.1"/>
    </source>
</evidence>
<proteinExistence type="predicted"/>
<name>A0A8T2RU70_CERRI</name>
<sequence>MSVPTSRVKIKRFRKMHMLQKCILFMLIASAFLSVVSGTRQFPSPDDPHQSDSIACEGLDEPLIHATSTSGFISMTVSNVEQFRSAPFIGSDVRTSSLRNILGRLTPPPGAPIIN</sequence>
<dbReference type="AlphaFoldDB" id="A0A8T2RU70"/>
<organism evidence="1 2">
    <name type="scientific">Ceratopteris richardii</name>
    <name type="common">Triangle waterfern</name>
    <dbReference type="NCBI Taxonomy" id="49495"/>
    <lineage>
        <taxon>Eukaryota</taxon>
        <taxon>Viridiplantae</taxon>
        <taxon>Streptophyta</taxon>
        <taxon>Embryophyta</taxon>
        <taxon>Tracheophyta</taxon>
        <taxon>Polypodiopsida</taxon>
        <taxon>Polypodiidae</taxon>
        <taxon>Polypodiales</taxon>
        <taxon>Pteridineae</taxon>
        <taxon>Pteridaceae</taxon>
        <taxon>Parkerioideae</taxon>
        <taxon>Ceratopteris</taxon>
    </lineage>
</organism>
<comment type="caution">
    <text evidence="1">The sequence shown here is derived from an EMBL/GenBank/DDBJ whole genome shotgun (WGS) entry which is preliminary data.</text>
</comment>
<protein>
    <submittedName>
        <fullName evidence="1">Uncharacterized protein</fullName>
    </submittedName>
</protein>
<dbReference type="Proteomes" id="UP000825935">
    <property type="component" value="Chromosome 24"/>
</dbReference>
<gene>
    <name evidence="1" type="ORF">KP509_24G012400</name>
</gene>
<evidence type="ECO:0000313" key="2">
    <source>
        <dbReference type="Proteomes" id="UP000825935"/>
    </source>
</evidence>
<reference evidence="1" key="1">
    <citation type="submission" date="2021-08" db="EMBL/GenBank/DDBJ databases">
        <title>WGS assembly of Ceratopteris richardii.</title>
        <authorList>
            <person name="Marchant D.B."/>
            <person name="Chen G."/>
            <person name="Jenkins J."/>
            <person name="Shu S."/>
            <person name="Leebens-Mack J."/>
            <person name="Grimwood J."/>
            <person name="Schmutz J."/>
            <person name="Soltis P."/>
            <person name="Soltis D."/>
            <person name="Chen Z.-H."/>
        </authorList>
    </citation>
    <scope>NUCLEOTIDE SEQUENCE</scope>
    <source>
        <strain evidence="1">Whitten #5841</strain>
        <tissue evidence="1">Leaf</tissue>
    </source>
</reference>